<reference evidence="2" key="1">
    <citation type="submission" date="2022-09" db="EMBL/GenBank/DDBJ databases">
        <title>Rhodovastum sp. nov. RN2-1 isolated from soil in Seongnam, South Korea.</title>
        <authorList>
            <person name="Le N.T."/>
        </authorList>
    </citation>
    <scope>NUCLEOTIDE SEQUENCE</scope>
    <source>
        <strain evidence="2">RN2-1</strain>
    </source>
</reference>
<comment type="caution">
    <text evidence="2">The sequence shown here is derived from an EMBL/GenBank/DDBJ whole genome shotgun (WGS) entry which is preliminary data.</text>
</comment>
<protein>
    <submittedName>
        <fullName evidence="2">Uncharacterized protein</fullName>
    </submittedName>
</protein>
<organism evidence="2 3">
    <name type="scientific">Limobrevibacterium gyesilva</name>
    <dbReference type="NCBI Taxonomy" id="2991712"/>
    <lineage>
        <taxon>Bacteria</taxon>
        <taxon>Pseudomonadati</taxon>
        <taxon>Pseudomonadota</taxon>
        <taxon>Alphaproteobacteria</taxon>
        <taxon>Acetobacterales</taxon>
        <taxon>Acetobacteraceae</taxon>
        <taxon>Limobrevibacterium</taxon>
    </lineage>
</organism>
<evidence type="ECO:0000256" key="1">
    <source>
        <dbReference type="SAM" id="MobiDB-lite"/>
    </source>
</evidence>
<dbReference type="EMBL" id="JAPDNT010000012">
    <property type="protein sequence ID" value="MCW3475853.1"/>
    <property type="molecule type" value="Genomic_DNA"/>
</dbReference>
<feature type="compositionally biased region" description="Low complexity" evidence="1">
    <location>
        <begin position="1"/>
        <end position="23"/>
    </location>
</feature>
<accession>A0AA41YSN4</accession>
<name>A0AA41YSN4_9PROT</name>
<reference evidence="2" key="2">
    <citation type="submission" date="2022-10" db="EMBL/GenBank/DDBJ databases">
        <authorList>
            <person name="Trinh H.N."/>
        </authorList>
    </citation>
    <scope>NUCLEOTIDE SEQUENCE</scope>
    <source>
        <strain evidence="2">RN2-1</strain>
    </source>
</reference>
<proteinExistence type="predicted"/>
<dbReference type="RefSeq" id="WP_264714582.1">
    <property type="nucleotide sequence ID" value="NZ_JAPDNT010000012.1"/>
</dbReference>
<feature type="region of interest" description="Disordered" evidence="1">
    <location>
        <begin position="1"/>
        <end position="31"/>
    </location>
</feature>
<evidence type="ECO:0000313" key="3">
    <source>
        <dbReference type="Proteomes" id="UP001165679"/>
    </source>
</evidence>
<evidence type="ECO:0000313" key="2">
    <source>
        <dbReference type="EMBL" id="MCW3475853.1"/>
    </source>
</evidence>
<dbReference type="AlphaFoldDB" id="A0AA41YSN4"/>
<sequence length="56" mass="6081">MSESVLPLVSSPRRSVRRAASSRPQERTAPVGDDVIANQQHVIDIHVRASFNTALG</sequence>
<keyword evidence="3" id="KW-1185">Reference proteome</keyword>
<gene>
    <name evidence="2" type="ORF">OL599_14835</name>
</gene>
<dbReference type="Proteomes" id="UP001165679">
    <property type="component" value="Unassembled WGS sequence"/>
</dbReference>